<reference evidence="1 2" key="1">
    <citation type="journal article" date="2012" name="Science">
        <title>The Paleozoic origin of enzymatic lignin decomposition reconstructed from 31 fungal genomes.</title>
        <authorList>
            <person name="Floudas D."/>
            <person name="Binder M."/>
            <person name="Riley R."/>
            <person name="Barry K."/>
            <person name="Blanchette R.A."/>
            <person name="Henrissat B."/>
            <person name="Martinez A.T."/>
            <person name="Otillar R."/>
            <person name="Spatafora J.W."/>
            <person name="Yadav J.S."/>
            <person name="Aerts A."/>
            <person name="Benoit I."/>
            <person name="Boyd A."/>
            <person name="Carlson A."/>
            <person name="Copeland A."/>
            <person name="Coutinho P.M."/>
            <person name="de Vries R.P."/>
            <person name="Ferreira P."/>
            <person name="Findley K."/>
            <person name="Foster B."/>
            <person name="Gaskell J."/>
            <person name="Glotzer D."/>
            <person name="Gorecki P."/>
            <person name="Heitman J."/>
            <person name="Hesse C."/>
            <person name="Hori C."/>
            <person name="Igarashi K."/>
            <person name="Jurgens J.A."/>
            <person name="Kallen N."/>
            <person name="Kersten P."/>
            <person name="Kohler A."/>
            <person name="Kuees U."/>
            <person name="Kumar T.K.A."/>
            <person name="Kuo A."/>
            <person name="LaButti K."/>
            <person name="Larrondo L.F."/>
            <person name="Lindquist E."/>
            <person name="Ling A."/>
            <person name="Lombard V."/>
            <person name="Lucas S."/>
            <person name="Lundell T."/>
            <person name="Martin R."/>
            <person name="McLaughlin D.J."/>
            <person name="Morgenstern I."/>
            <person name="Morin E."/>
            <person name="Murat C."/>
            <person name="Nagy L.G."/>
            <person name="Nolan M."/>
            <person name="Ohm R.A."/>
            <person name="Patyshakuliyeva A."/>
            <person name="Rokas A."/>
            <person name="Ruiz-Duenas F.J."/>
            <person name="Sabat G."/>
            <person name="Salamov A."/>
            <person name="Samejima M."/>
            <person name="Schmutz J."/>
            <person name="Slot J.C."/>
            <person name="St John F."/>
            <person name="Stenlid J."/>
            <person name="Sun H."/>
            <person name="Sun S."/>
            <person name="Syed K."/>
            <person name="Tsang A."/>
            <person name="Wiebenga A."/>
            <person name="Young D."/>
            <person name="Pisabarro A."/>
            <person name="Eastwood D.C."/>
            <person name="Martin F."/>
            <person name="Cullen D."/>
            <person name="Grigoriev I.V."/>
            <person name="Hibbett D.S."/>
        </authorList>
    </citation>
    <scope>NUCLEOTIDE SEQUENCE [LARGE SCALE GENOMIC DNA]</scope>
    <source>
        <strain evidence="1 2">MD-104</strain>
    </source>
</reference>
<evidence type="ECO:0000313" key="2">
    <source>
        <dbReference type="Proteomes" id="UP000218811"/>
    </source>
</evidence>
<sequence length="228" mass="25677">MSGLTDLGAIPRPGYLHANIASLTTSLVPGGAFWMDSLCVPRQKDMRRKAIGLMVQTYRDAEIVLVIDAGIRSFSVNSSTEEKLLRVLMSEWMQRLWTLQETILSCKLVFEFAERTVSVEEVIPRNERDLLDVVPTKLASEIQRLCLKRRFIAGKLGIGDVSSFLRTRATNRSENETFAISSLLDVDAYELADLPHEKRMMTILTRLRNVPANIIFLSGSKLSEQGFL</sequence>
<dbReference type="EMBL" id="KB467910">
    <property type="protein sequence ID" value="PCH37220.1"/>
    <property type="molecule type" value="Genomic_DNA"/>
</dbReference>
<keyword evidence="2" id="KW-1185">Reference proteome</keyword>
<dbReference type="PANTHER" id="PTHR39596:SF2">
    <property type="entry name" value="HET DOMAIN PROTEIN (AFU_ORTHOLOGUE AFUA_1G17550)-RELATED"/>
    <property type="match status" value="1"/>
</dbReference>
<proteinExistence type="predicted"/>
<dbReference type="STRING" id="742152.A0A2H3J4Q9"/>
<dbReference type="PANTHER" id="PTHR39596">
    <property type="match status" value="1"/>
</dbReference>
<dbReference type="AlphaFoldDB" id="A0A2H3J4Q9"/>
<dbReference type="OMA" id="PGYLHAN"/>
<dbReference type="Proteomes" id="UP000218811">
    <property type="component" value="Unassembled WGS sequence"/>
</dbReference>
<evidence type="ECO:0000313" key="1">
    <source>
        <dbReference type="EMBL" id="PCH37220.1"/>
    </source>
</evidence>
<evidence type="ECO:0008006" key="3">
    <source>
        <dbReference type="Google" id="ProtNLM"/>
    </source>
</evidence>
<gene>
    <name evidence="1" type="ORF">WOLCODRAFT_159523</name>
</gene>
<dbReference type="OrthoDB" id="2426273at2759"/>
<accession>A0A2H3J4Q9</accession>
<protein>
    <recommendedName>
        <fullName evidence="3">Heterokaryon incompatibility domain-containing protein</fullName>
    </recommendedName>
</protein>
<name>A0A2H3J4Q9_WOLCO</name>
<organism evidence="1 2">
    <name type="scientific">Wolfiporia cocos (strain MD-104)</name>
    <name type="common">Brown rot fungus</name>
    <dbReference type="NCBI Taxonomy" id="742152"/>
    <lineage>
        <taxon>Eukaryota</taxon>
        <taxon>Fungi</taxon>
        <taxon>Dikarya</taxon>
        <taxon>Basidiomycota</taxon>
        <taxon>Agaricomycotina</taxon>
        <taxon>Agaricomycetes</taxon>
        <taxon>Polyporales</taxon>
        <taxon>Phaeolaceae</taxon>
        <taxon>Wolfiporia</taxon>
    </lineage>
</organism>